<dbReference type="EMBL" id="JRES01000305">
    <property type="protein sequence ID" value="KNC32495.1"/>
    <property type="molecule type" value="Genomic_DNA"/>
</dbReference>
<evidence type="ECO:0000313" key="3">
    <source>
        <dbReference type="Proteomes" id="UP000037069"/>
    </source>
</evidence>
<evidence type="ECO:0000313" key="2">
    <source>
        <dbReference type="EMBL" id="KNC32495.1"/>
    </source>
</evidence>
<evidence type="ECO:0000256" key="1">
    <source>
        <dbReference type="SAM" id="Phobius"/>
    </source>
</evidence>
<sequence length="158" mass="17167">MKVNNVFLGKCSLKSSSYGFVVMFCLTLAVVVVGVEHPVSSDFFGNCFDGVPDWGVDVSLGCLVFSVSVDTVVEPAVAAEAADDVRVPAKVRLISWVGLNAPHMLKLNLASFHCSKKCCRCCGLYLWFVIIAAAVTATVVATKHQQHKYNTDFFFPLL</sequence>
<dbReference type="AlphaFoldDB" id="A0A0L0CJS1"/>
<gene>
    <name evidence="2" type="ORF">FF38_00487</name>
</gene>
<name>A0A0L0CJS1_LUCCU</name>
<dbReference type="Proteomes" id="UP000037069">
    <property type="component" value="Unassembled WGS sequence"/>
</dbReference>
<keyword evidence="1" id="KW-1133">Transmembrane helix</keyword>
<keyword evidence="1" id="KW-0812">Transmembrane</keyword>
<evidence type="ECO:0008006" key="4">
    <source>
        <dbReference type="Google" id="ProtNLM"/>
    </source>
</evidence>
<proteinExistence type="predicted"/>
<reference evidence="2 3" key="1">
    <citation type="journal article" date="2015" name="Nat. Commun.">
        <title>Lucilia cuprina genome unlocks parasitic fly biology to underpin future interventions.</title>
        <authorList>
            <person name="Anstead C.A."/>
            <person name="Korhonen P.K."/>
            <person name="Young N.D."/>
            <person name="Hall R.S."/>
            <person name="Jex A.R."/>
            <person name="Murali S.C."/>
            <person name="Hughes D.S."/>
            <person name="Lee S.F."/>
            <person name="Perry T."/>
            <person name="Stroehlein A.J."/>
            <person name="Ansell B.R."/>
            <person name="Breugelmans B."/>
            <person name="Hofmann A."/>
            <person name="Qu J."/>
            <person name="Dugan S."/>
            <person name="Lee S.L."/>
            <person name="Chao H."/>
            <person name="Dinh H."/>
            <person name="Han Y."/>
            <person name="Doddapaneni H.V."/>
            <person name="Worley K.C."/>
            <person name="Muzny D.M."/>
            <person name="Ioannidis P."/>
            <person name="Waterhouse R.M."/>
            <person name="Zdobnov E.M."/>
            <person name="James P.J."/>
            <person name="Bagnall N.H."/>
            <person name="Kotze A.C."/>
            <person name="Gibbs R.A."/>
            <person name="Richards S."/>
            <person name="Batterham P."/>
            <person name="Gasser R.B."/>
        </authorList>
    </citation>
    <scope>NUCLEOTIDE SEQUENCE [LARGE SCALE GENOMIC DNA]</scope>
    <source>
        <strain evidence="2 3">LS</strain>
        <tissue evidence="2">Full body</tissue>
    </source>
</reference>
<keyword evidence="1" id="KW-0472">Membrane</keyword>
<protein>
    <recommendedName>
        <fullName evidence="4">Transmembrane protein</fullName>
    </recommendedName>
</protein>
<keyword evidence="3" id="KW-1185">Reference proteome</keyword>
<accession>A0A0L0CJS1</accession>
<feature type="transmembrane region" description="Helical" evidence="1">
    <location>
        <begin position="124"/>
        <end position="142"/>
    </location>
</feature>
<organism evidence="2 3">
    <name type="scientific">Lucilia cuprina</name>
    <name type="common">Green bottle fly</name>
    <name type="synonym">Australian sheep blowfly</name>
    <dbReference type="NCBI Taxonomy" id="7375"/>
    <lineage>
        <taxon>Eukaryota</taxon>
        <taxon>Metazoa</taxon>
        <taxon>Ecdysozoa</taxon>
        <taxon>Arthropoda</taxon>
        <taxon>Hexapoda</taxon>
        <taxon>Insecta</taxon>
        <taxon>Pterygota</taxon>
        <taxon>Neoptera</taxon>
        <taxon>Endopterygota</taxon>
        <taxon>Diptera</taxon>
        <taxon>Brachycera</taxon>
        <taxon>Muscomorpha</taxon>
        <taxon>Oestroidea</taxon>
        <taxon>Calliphoridae</taxon>
        <taxon>Luciliinae</taxon>
        <taxon>Lucilia</taxon>
    </lineage>
</organism>
<comment type="caution">
    <text evidence="2">The sequence shown here is derived from an EMBL/GenBank/DDBJ whole genome shotgun (WGS) entry which is preliminary data.</text>
</comment>